<dbReference type="Pfam" id="PF00700">
    <property type="entry name" value="Flagellin_C"/>
    <property type="match status" value="1"/>
</dbReference>
<dbReference type="PRINTS" id="PR00207">
    <property type="entry name" value="FLAGELLIN"/>
</dbReference>
<evidence type="ECO:0000256" key="1">
    <source>
        <dbReference type="ARBA" id="ARBA00005709"/>
    </source>
</evidence>
<dbReference type="PROSITE" id="PS50234">
    <property type="entry name" value="VWFA"/>
    <property type="match status" value="1"/>
</dbReference>
<dbReference type="Gene3D" id="3.40.50.410">
    <property type="entry name" value="von Willebrand factor, type A domain"/>
    <property type="match status" value="1"/>
</dbReference>
<keyword evidence="7" id="KW-1185">Reference proteome</keyword>
<evidence type="ECO:0000256" key="3">
    <source>
        <dbReference type="ARBA" id="ARBA00023143"/>
    </source>
</evidence>
<dbReference type="SUPFAM" id="SSF64518">
    <property type="entry name" value="Phase 1 flagellin"/>
    <property type="match status" value="1"/>
</dbReference>
<dbReference type="PANTHER" id="PTHR42792">
    <property type="entry name" value="FLAGELLIN"/>
    <property type="match status" value="1"/>
</dbReference>
<dbReference type="InterPro" id="IPR001492">
    <property type="entry name" value="Flagellin"/>
</dbReference>
<dbReference type="eggNOG" id="COG2304">
    <property type="taxonomic scope" value="Bacteria"/>
</dbReference>
<dbReference type="GO" id="GO:0009288">
    <property type="term" value="C:bacterial-type flagellum"/>
    <property type="evidence" value="ECO:0007669"/>
    <property type="project" value="UniProtKB-SubCell"/>
</dbReference>
<dbReference type="Proteomes" id="UP000030147">
    <property type="component" value="Unassembled WGS sequence"/>
</dbReference>
<dbReference type="STRING" id="1385514.N782_00260"/>
<dbReference type="Pfam" id="PF00092">
    <property type="entry name" value="VWA"/>
    <property type="match status" value="1"/>
</dbReference>
<evidence type="ECO:0000313" key="7">
    <source>
        <dbReference type="Proteomes" id="UP000030147"/>
    </source>
</evidence>
<protein>
    <recommendedName>
        <fullName evidence="2 4">Flagellin</fullName>
    </recommendedName>
</protein>
<keyword evidence="4" id="KW-0964">Secreted</keyword>
<dbReference type="Gene3D" id="1.20.1330.10">
    <property type="entry name" value="f41 fragment of flagellin, N-terminal domain"/>
    <property type="match status" value="1"/>
</dbReference>
<evidence type="ECO:0000259" key="5">
    <source>
        <dbReference type="PROSITE" id="PS50234"/>
    </source>
</evidence>
<comment type="function">
    <text evidence="4">Flagellin is the subunit protein which polymerizes to form the filaments of bacterial flagella.</text>
</comment>
<dbReference type="OrthoDB" id="9796789at2"/>
<keyword evidence="3 4" id="KW-0975">Bacterial flagellum</keyword>
<dbReference type="InterPro" id="IPR002035">
    <property type="entry name" value="VWF_A"/>
</dbReference>
<feature type="domain" description="VWFA" evidence="5">
    <location>
        <begin position="153"/>
        <end position="293"/>
    </location>
</feature>
<dbReference type="InterPro" id="IPR001029">
    <property type="entry name" value="Flagellin_N"/>
</dbReference>
<evidence type="ECO:0000313" key="6">
    <source>
        <dbReference type="EMBL" id="KGP74553.1"/>
    </source>
</evidence>
<name>A0A0A2TJD5_9BACI</name>
<proteinExistence type="inferred from homology"/>
<evidence type="ECO:0000256" key="4">
    <source>
        <dbReference type="RuleBase" id="RU362073"/>
    </source>
</evidence>
<sequence>MIINHSISALQITNNLSKSTTNTSKTMQKLSSGKSINTASDNAAGLGISQKMTAQIRGLAQAERNIQDGINLVQTAESGLNKINDPNLMRLKELAIQAANDTFTSQDRKAIQKEVEQIKGSIDDIANHTEFNTTKVLRPPVDKGNPPPQGKADVLFVIDNSISMGSIQGKVADNLTNLVNQVSSEGVSDIRFGAMDYTSGSTIHSFASGSSWTDDPKEVADTLNSLSSSTSGVSENLATAMTKAMNEYSYRDNGTNQQVKHMILVSDEDADDISNQSDIDQVLSELSSNGVRVHGAFRPVSTGPESTEEFDQFINQTGGKSVDINDSNWGNQLSSIIGKSIGEEASTTEENDMPPLSLQVGPSSGDQFDVSLFDARTTNLGIDGIQMDTKQEALNSLSKIEGAMDQVLSEQSRYGSYTNALDHISNNVSNYKINLTESKSRIADTDMANQSMKLVKEKLLTNVSQSLLAKANQKRQDVLAIMK</sequence>
<dbReference type="CDD" id="cd00198">
    <property type="entry name" value="vWFA"/>
    <property type="match status" value="1"/>
</dbReference>
<comment type="similarity">
    <text evidence="1 4">Belongs to the bacterial flagellin family.</text>
</comment>
<reference evidence="6 7" key="1">
    <citation type="journal article" date="2015" name="Stand. Genomic Sci.">
        <title>High quality draft genome sequence of the moderately halophilic bacterium Pontibacillus yanchengensis Y32(T) and comparison among Pontibacillus genomes.</title>
        <authorList>
            <person name="Huang J."/>
            <person name="Qiao Z.X."/>
            <person name="Tang J.W."/>
            <person name="Wang G."/>
        </authorList>
    </citation>
    <scope>NUCLEOTIDE SEQUENCE [LARGE SCALE GENOMIC DNA]</scope>
    <source>
        <strain evidence="6 7">Y32</strain>
    </source>
</reference>
<organism evidence="6 7">
    <name type="scientific">Pontibacillus yanchengensis Y32</name>
    <dbReference type="NCBI Taxonomy" id="1385514"/>
    <lineage>
        <taxon>Bacteria</taxon>
        <taxon>Bacillati</taxon>
        <taxon>Bacillota</taxon>
        <taxon>Bacilli</taxon>
        <taxon>Bacillales</taxon>
        <taxon>Bacillaceae</taxon>
        <taxon>Pontibacillus</taxon>
    </lineage>
</organism>
<dbReference type="InterPro" id="IPR046358">
    <property type="entry name" value="Flagellin_C"/>
</dbReference>
<dbReference type="Pfam" id="PF00669">
    <property type="entry name" value="Flagellin_N"/>
    <property type="match status" value="1"/>
</dbReference>
<dbReference type="InterPro" id="IPR036465">
    <property type="entry name" value="vWFA_dom_sf"/>
</dbReference>
<dbReference type="SMART" id="SM00327">
    <property type="entry name" value="VWA"/>
    <property type="match status" value="1"/>
</dbReference>
<evidence type="ECO:0000256" key="2">
    <source>
        <dbReference type="ARBA" id="ARBA00020110"/>
    </source>
</evidence>
<dbReference type="InterPro" id="IPR042187">
    <property type="entry name" value="Flagellin_C_sub2"/>
</dbReference>
<gene>
    <name evidence="6" type="ORF">N782_00260</name>
</gene>
<dbReference type="Gene3D" id="6.10.10.10">
    <property type="entry name" value="Flagellar export chaperone, C-terminal domain"/>
    <property type="match status" value="1"/>
</dbReference>
<dbReference type="PANTHER" id="PTHR42792:SF2">
    <property type="entry name" value="FLAGELLIN"/>
    <property type="match status" value="1"/>
</dbReference>
<dbReference type="eggNOG" id="COG1344">
    <property type="taxonomic scope" value="Bacteria"/>
</dbReference>
<accession>A0A0A2TJD5</accession>
<comment type="subcellular location">
    <subcellularLocation>
        <location evidence="4">Secreted</location>
    </subcellularLocation>
    <subcellularLocation>
        <location evidence="4">Bacterial flagellum</location>
    </subcellularLocation>
</comment>
<dbReference type="AlphaFoldDB" id="A0A0A2TJD5"/>
<comment type="caution">
    <text evidence="6">The sequence shown here is derived from an EMBL/GenBank/DDBJ whole genome shotgun (WGS) entry which is preliminary data.</text>
</comment>
<dbReference type="GO" id="GO:0005576">
    <property type="term" value="C:extracellular region"/>
    <property type="evidence" value="ECO:0007669"/>
    <property type="project" value="UniProtKB-SubCell"/>
</dbReference>
<dbReference type="EMBL" id="AVBF01000001">
    <property type="protein sequence ID" value="KGP74553.1"/>
    <property type="molecule type" value="Genomic_DNA"/>
</dbReference>
<dbReference type="GO" id="GO:0005198">
    <property type="term" value="F:structural molecule activity"/>
    <property type="evidence" value="ECO:0007669"/>
    <property type="project" value="UniProtKB-UniRule"/>
</dbReference>